<name>A0A0E9R0K3_ANGAN</name>
<reference evidence="1" key="2">
    <citation type="journal article" date="2015" name="Fish Shellfish Immunol.">
        <title>Early steps in the European eel (Anguilla anguilla)-Vibrio vulnificus interaction in the gills: Role of the RtxA13 toxin.</title>
        <authorList>
            <person name="Callol A."/>
            <person name="Pajuelo D."/>
            <person name="Ebbesson L."/>
            <person name="Teles M."/>
            <person name="MacKenzie S."/>
            <person name="Amaro C."/>
        </authorList>
    </citation>
    <scope>NUCLEOTIDE SEQUENCE</scope>
</reference>
<protein>
    <submittedName>
        <fullName evidence="1">Uncharacterized protein</fullName>
    </submittedName>
</protein>
<sequence length="29" mass="3476">MRAFYRLSHFSKVAKFVARCFMKKKKLPG</sequence>
<dbReference type="EMBL" id="GBXM01086562">
    <property type="protein sequence ID" value="JAH22015.1"/>
    <property type="molecule type" value="Transcribed_RNA"/>
</dbReference>
<reference evidence="1" key="1">
    <citation type="submission" date="2014-11" db="EMBL/GenBank/DDBJ databases">
        <authorList>
            <person name="Amaro Gonzalez C."/>
        </authorList>
    </citation>
    <scope>NUCLEOTIDE SEQUENCE</scope>
</reference>
<dbReference type="AlphaFoldDB" id="A0A0E9R0K3"/>
<accession>A0A0E9R0K3</accession>
<evidence type="ECO:0000313" key="1">
    <source>
        <dbReference type="EMBL" id="JAH22015.1"/>
    </source>
</evidence>
<proteinExistence type="predicted"/>
<organism evidence="1">
    <name type="scientific">Anguilla anguilla</name>
    <name type="common">European freshwater eel</name>
    <name type="synonym">Muraena anguilla</name>
    <dbReference type="NCBI Taxonomy" id="7936"/>
    <lineage>
        <taxon>Eukaryota</taxon>
        <taxon>Metazoa</taxon>
        <taxon>Chordata</taxon>
        <taxon>Craniata</taxon>
        <taxon>Vertebrata</taxon>
        <taxon>Euteleostomi</taxon>
        <taxon>Actinopterygii</taxon>
        <taxon>Neopterygii</taxon>
        <taxon>Teleostei</taxon>
        <taxon>Anguilliformes</taxon>
        <taxon>Anguillidae</taxon>
        <taxon>Anguilla</taxon>
    </lineage>
</organism>